<evidence type="ECO:0000313" key="1">
    <source>
        <dbReference type="EMBL" id="ATD09360.1"/>
    </source>
</evidence>
<accession>A0ABM6NK88</accession>
<keyword evidence="2" id="KW-1185">Reference proteome</keyword>
<proteinExistence type="predicted"/>
<evidence type="ECO:0000313" key="2">
    <source>
        <dbReference type="Proteomes" id="UP000016521"/>
    </source>
</evidence>
<gene>
    <name evidence="1" type="ORF">PPIS_b0143</name>
</gene>
<protein>
    <submittedName>
        <fullName evidence="1">Uncharacterized protein</fullName>
    </submittedName>
</protein>
<dbReference type="EMBL" id="CP011925">
    <property type="protein sequence ID" value="ATD09360.1"/>
    <property type="molecule type" value="Genomic_DNA"/>
</dbReference>
<dbReference type="Proteomes" id="UP000016521">
    <property type="component" value="Chromosome II"/>
</dbReference>
<name>A0ABM6NK88_PSEO7</name>
<organism evidence="1 2">
    <name type="scientific">Pseudoalteromonas piscicida</name>
    <dbReference type="NCBI Taxonomy" id="43662"/>
    <lineage>
        <taxon>Bacteria</taxon>
        <taxon>Pseudomonadati</taxon>
        <taxon>Pseudomonadota</taxon>
        <taxon>Gammaproteobacteria</taxon>
        <taxon>Alteromonadales</taxon>
        <taxon>Pseudoalteromonadaceae</taxon>
        <taxon>Pseudoalteromonas</taxon>
    </lineage>
</organism>
<sequence>MNKFFDNFYNYKGFGTAIKPVMPTEEILREYKTSYLKGCWNIGKSMAFVVGGTAFSGR</sequence>
<reference evidence="1 2" key="1">
    <citation type="submission" date="2015-06" db="EMBL/GenBank/DDBJ databases">
        <authorList>
            <person name="Xie B.-B."/>
            <person name="Rong J.-C."/>
            <person name="Qin Q.-L."/>
            <person name="Zhang Y.-Z."/>
        </authorList>
    </citation>
    <scope>NUCLEOTIDE SEQUENCE [LARGE SCALE GENOMIC DNA]</scope>
    <source>
        <strain evidence="1 2">JCM 20779</strain>
    </source>
</reference>